<dbReference type="InterPro" id="IPR050172">
    <property type="entry name" value="SsuD_RutA_monooxygenase"/>
</dbReference>
<keyword evidence="7" id="KW-1185">Reference proteome</keyword>
<dbReference type="InterPro" id="IPR019921">
    <property type="entry name" value="Lucif-like_OxRdtase_Rv2161c"/>
</dbReference>
<dbReference type="SUPFAM" id="SSF51679">
    <property type="entry name" value="Bacterial luciferase-like"/>
    <property type="match status" value="1"/>
</dbReference>
<evidence type="ECO:0000256" key="3">
    <source>
        <dbReference type="ARBA" id="ARBA00023002"/>
    </source>
</evidence>
<dbReference type="AlphaFoldDB" id="A0A6P2BTY9"/>
<dbReference type="InterPro" id="IPR036661">
    <property type="entry name" value="Luciferase-like_sf"/>
</dbReference>
<evidence type="ECO:0000313" key="7">
    <source>
        <dbReference type="Proteomes" id="UP000460272"/>
    </source>
</evidence>
<dbReference type="EMBL" id="RPFW01000005">
    <property type="protein sequence ID" value="TVZ02157.1"/>
    <property type="molecule type" value="Genomic_DNA"/>
</dbReference>
<protein>
    <submittedName>
        <fullName evidence="6">TIGR03619 family F420-dependent LLM class oxidoreductase</fullName>
        <ecNumber evidence="6">1.-.-.-</ecNumber>
    </submittedName>
</protein>
<proteinExistence type="predicted"/>
<keyword evidence="2" id="KW-0288">FMN</keyword>
<name>A0A6P2BTY9_9ACTN</name>
<dbReference type="PANTHER" id="PTHR42847">
    <property type="entry name" value="ALKANESULFONATE MONOOXYGENASE"/>
    <property type="match status" value="1"/>
</dbReference>
<keyword evidence="1" id="KW-0285">Flavoprotein</keyword>
<evidence type="ECO:0000259" key="5">
    <source>
        <dbReference type="Pfam" id="PF00296"/>
    </source>
</evidence>
<organism evidence="6 7">
    <name type="scientific">Trebonia kvetii</name>
    <dbReference type="NCBI Taxonomy" id="2480626"/>
    <lineage>
        <taxon>Bacteria</taxon>
        <taxon>Bacillati</taxon>
        <taxon>Actinomycetota</taxon>
        <taxon>Actinomycetes</taxon>
        <taxon>Streptosporangiales</taxon>
        <taxon>Treboniaceae</taxon>
        <taxon>Trebonia</taxon>
    </lineage>
</organism>
<dbReference type="Gene3D" id="3.20.20.30">
    <property type="entry name" value="Luciferase-like domain"/>
    <property type="match status" value="1"/>
</dbReference>
<keyword evidence="4" id="KW-0503">Monooxygenase</keyword>
<dbReference type="PANTHER" id="PTHR42847:SF8">
    <property type="entry name" value="CONSERVED PROTEIN"/>
    <property type="match status" value="1"/>
</dbReference>
<feature type="domain" description="Luciferase-like" evidence="5">
    <location>
        <begin position="36"/>
        <end position="238"/>
    </location>
</feature>
<evidence type="ECO:0000313" key="6">
    <source>
        <dbReference type="EMBL" id="TVZ02157.1"/>
    </source>
</evidence>
<dbReference type="GO" id="GO:0046306">
    <property type="term" value="P:alkanesulfonate catabolic process"/>
    <property type="evidence" value="ECO:0007669"/>
    <property type="project" value="TreeGrafter"/>
</dbReference>
<dbReference type="EC" id="1.-.-.-" evidence="6"/>
<evidence type="ECO:0000256" key="4">
    <source>
        <dbReference type="ARBA" id="ARBA00023033"/>
    </source>
</evidence>
<gene>
    <name evidence="6" type="ORF">EAS64_25325</name>
</gene>
<evidence type="ECO:0000256" key="1">
    <source>
        <dbReference type="ARBA" id="ARBA00022630"/>
    </source>
</evidence>
<accession>A0A6P2BTY9</accession>
<dbReference type="Proteomes" id="UP000460272">
    <property type="component" value="Unassembled WGS sequence"/>
</dbReference>
<dbReference type="RefSeq" id="WP_145856899.1">
    <property type="nucleotide sequence ID" value="NZ_RPFW01000005.1"/>
</dbReference>
<reference evidence="6 7" key="1">
    <citation type="submission" date="2018-11" db="EMBL/GenBank/DDBJ databases">
        <title>Trebonia kvetii gen.nov., sp.nov., a novel acidophilic actinobacterium, and proposal of the new actinobacterial family Treboniaceae fam. nov.</title>
        <authorList>
            <person name="Rapoport D."/>
            <person name="Sagova-Mareckova M."/>
            <person name="Sedlacek I."/>
            <person name="Provaznik J."/>
            <person name="Kralova S."/>
            <person name="Pavlinic D."/>
            <person name="Benes V."/>
            <person name="Kopecky J."/>
        </authorList>
    </citation>
    <scope>NUCLEOTIDE SEQUENCE [LARGE SCALE GENOMIC DNA]</scope>
    <source>
        <strain evidence="6 7">15Tr583</strain>
    </source>
</reference>
<dbReference type="InterPro" id="IPR011251">
    <property type="entry name" value="Luciferase-like_dom"/>
</dbReference>
<dbReference type="OrthoDB" id="5175259at2"/>
<comment type="caution">
    <text evidence="6">The sequence shown here is derived from an EMBL/GenBank/DDBJ whole genome shotgun (WGS) entry which is preliminary data.</text>
</comment>
<keyword evidence="3 6" id="KW-0560">Oxidoreductase</keyword>
<dbReference type="Pfam" id="PF00296">
    <property type="entry name" value="Bac_luciferase"/>
    <property type="match status" value="1"/>
</dbReference>
<dbReference type="GO" id="GO:0008726">
    <property type="term" value="F:alkanesulfonate monooxygenase activity"/>
    <property type="evidence" value="ECO:0007669"/>
    <property type="project" value="TreeGrafter"/>
</dbReference>
<sequence>MRFEVGMPGRNHIPPVNGHVPEAPEWATRLAAPDFQIIAEVIDRLGYHSISTSEHLAMPYFEVPRLGAYWPDALTVMAFLAGATRRVRVGVSVLVVPYHHPLILAKALSTMDVLSGGRLEVSVGVGHAVREFEVLGVPFAERGAITDETLEAMIELWSADEPTYSGRYFQIDGLAFEPKPAQSPRPPVFVGGNSKPALRRAARYDGWEPNPTEFSVEEIPPLADYVRAQRQLAGKEPDFQVRWVGTLPGLDRPVFRELAGPGLRAYANQIAERVAYLENVGVTTVWVPEPITQSIGEYLEFIHWFDEEVIARAG</sequence>
<dbReference type="NCBIfam" id="TIGR03619">
    <property type="entry name" value="F420_Rv2161c"/>
    <property type="match status" value="1"/>
</dbReference>
<evidence type="ECO:0000256" key="2">
    <source>
        <dbReference type="ARBA" id="ARBA00022643"/>
    </source>
</evidence>